<keyword evidence="3" id="KW-1185">Reference proteome</keyword>
<accession>A0AAV5MIA3</accession>
<reference evidence="2 3" key="1">
    <citation type="journal article" date="2021" name="Commun. Biol.">
        <title>The genome of Shorea leprosula (Dipterocarpaceae) highlights the ecological relevance of drought in aseasonal tropical rainforests.</title>
        <authorList>
            <person name="Ng K.K.S."/>
            <person name="Kobayashi M.J."/>
            <person name="Fawcett J.A."/>
            <person name="Hatakeyama M."/>
            <person name="Paape T."/>
            <person name="Ng C.H."/>
            <person name="Ang C.C."/>
            <person name="Tnah L.H."/>
            <person name="Lee C.T."/>
            <person name="Nishiyama T."/>
            <person name="Sese J."/>
            <person name="O'Brien M.J."/>
            <person name="Copetti D."/>
            <person name="Mohd Noor M.I."/>
            <person name="Ong R.C."/>
            <person name="Putra M."/>
            <person name="Sireger I.Z."/>
            <person name="Indrioko S."/>
            <person name="Kosugi Y."/>
            <person name="Izuno A."/>
            <person name="Isagi Y."/>
            <person name="Lee S.L."/>
            <person name="Shimizu K.K."/>
        </authorList>
    </citation>
    <scope>NUCLEOTIDE SEQUENCE [LARGE SCALE GENOMIC DNA]</scope>
    <source>
        <strain evidence="2">214</strain>
    </source>
</reference>
<proteinExistence type="predicted"/>
<gene>
    <name evidence="2" type="ORF">SLEP1_g55400</name>
</gene>
<dbReference type="AlphaFoldDB" id="A0AAV5MIA3"/>
<comment type="caution">
    <text evidence="2">The sequence shown here is derived from an EMBL/GenBank/DDBJ whole genome shotgun (WGS) entry which is preliminary data.</text>
</comment>
<name>A0AAV5MIA3_9ROSI</name>
<dbReference type="Proteomes" id="UP001054252">
    <property type="component" value="Unassembled WGS sequence"/>
</dbReference>
<evidence type="ECO:0000313" key="2">
    <source>
        <dbReference type="EMBL" id="GKV48603.1"/>
    </source>
</evidence>
<sequence length="192" mass="21552">MCNHAKRIQHGNEIDVSSIGHGQRLTPTGRRTVCWCIIPTSRVTVLLVYNPHKQGHEIHIDMCRHVLAFITSPTSRVTNNMTTSETKQAKVNENHNSQSLSDHQDSHLNFNPILLSSHFFPLQPPKKKKEKKKPSHALRKLVIKLDFSLLFLSKNLIWNPEISPLQEAFGSALLFCPCPPAALVVGANSGHF</sequence>
<organism evidence="2 3">
    <name type="scientific">Rubroshorea leprosula</name>
    <dbReference type="NCBI Taxonomy" id="152421"/>
    <lineage>
        <taxon>Eukaryota</taxon>
        <taxon>Viridiplantae</taxon>
        <taxon>Streptophyta</taxon>
        <taxon>Embryophyta</taxon>
        <taxon>Tracheophyta</taxon>
        <taxon>Spermatophyta</taxon>
        <taxon>Magnoliopsida</taxon>
        <taxon>eudicotyledons</taxon>
        <taxon>Gunneridae</taxon>
        <taxon>Pentapetalae</taxon>
        <taxon>rosids</taxon>
        <taxon>malvids</taxon>
        <taxon>Malvales</taxon>
        <taxon>Dipterocarpaceae</taxon>
        <taxon>Rubroshorea</taxon>
    </lineage>
</organism>
<evidence type="ECO:0000256" key="1">
    <source>
        <dbReference type="SAM" id="MobiDB-lite"/>
    </source>
</evidence>
<evidence type="ECO:0000313" key="3">
    <source>
        <dbReference type="Proteomes" id="UP001054252"/>
    </source>
</evidence>
<protein>
    <submittedName>
        <fullName evidence="2">Uncharacterized protein</fullName>
    </submittedName>
</protein>
<dbReference type="EMBL" id="BPVZ01000262">
    <property type="protein sequence ID" value="GKV48603.1"/>
    <property type="molecule type" value="Genomic_DNA"/>
</dbReference>
<feature type="region of interest" description="Disordered" evidence="1">
    <location>
        <begin position="78"/>
        <end position="104"/>
    </location>
</feature>